<reference evidence="3" key="1">
    <citation type="submission" date="2019-07" db="EMBL/GenBank/DDBJ databases">
        <authorList>
            <person name="Palmer J.M."/>
        </authorList>
    </citation>
    <scope>NUCLEOTIDE SEQUENCE</scope>
    <source>
        <strain evidence="3">PC9</strain>
    </source>
</reference>
<organism evidence="3 4">
    <name type="scientific">Pleurotus ostreatus</name>
    <name type="common">Oyster mushroom</name>
    <name type="synonym">White-rot fungus</name>
    <dbReference type="NCBI Taxonomy" id="5322"/>
    <lineage>
        <taxon>Eukaryota</taxon>
        <taxon>Fungi</taxon>
        <taxon>Dikarya</taxon>
        <taxon>Basidiomycota</taxon>
        <taxon>Agaricomycotina</taxon>
        <taxon>Agaricomycetes</taxon>
        <taxon>Agaricomycetidae</taxon>
        <taxon>Agaricales</taxon>
        <taxon>Pleurotineae</taxon>
        <taxon>Pleurotaceae</taxon>
        <taxon>Pleurotus</taxon>
    </lineage>
</organism>
<dbReference type="InterPro" id="IPR011009">
    <property type="entry name" value="Kinase-like_dom_sf"/>
</dbReference>
<evidence type="ECO:0000259" key="2">
    <source>
        <dbReference type="Pfam" id="PF17667"/>
    </source>
</evidence>
<dbReference type="Gene3D" id="1.10.510.10">
    <property type="entry name" value="Transferase(Phosphotransferase) domain 1"/>
    <property type="match status" value="1"/>
</dbReference>
<evidence type="ECO:0000256" key="1">
    <source>
        <dbReference type="SAM" id="MobiDB-lite"/>
    </source>
</evidence>
<feature type="domain" description="Fungal-type protein kinase" evidence="2">
    <location>
        <begin position="198"/>
        <end position="291"/>
    </location>
</feature>
<evidence type="ECO:0000313" key="4">
    <source>
        <dbReference type="Proteomes" id="UP000623687"/>
    </source>
</evidence>
<dbReference type="EMBL" id="JACETU010000001">
    <property type="protein sequence ID" value="KAF7439771.1"/>
    <property type="molecule type" value="Genomic_DNA"/>
</dbReference>
<keyword evidence="4" id="KW-1185">Reference proteome</keyword>
<dbReference type="AlphaFoldDB" id="A0A8H7A4I4"/>
<dbReference type="GeneID" id="59369948"/>
<comment type="caution">
    <text evidence="3">The sequence shown here is derived from an EMBL/GenBank/DDBJ whole genome shotgun (WGS) entry which is preliminary data.</text>
</comment>
<protein>
    <recommendedName>
        <fullName evidence="2">Fungal-type protein kinase domain-containing protein</fullName>
    </recommendedName>
</protein>
<proteinExistence type="predicted"/>
<sequence length="771" mass="86428">MLTQEVEALVSPPRKRTIDPALVQATPVSRKYSGLIQTQTLDPDDFKKKRAGMCLEMSGYWVGPCEVDDFFELTMPLDLKEGEVEELPNIDRKFFAGKKPGNEDEVYDEVASFFMKTPEESHFEGLKIMNSSRHADPDSKAGSKVKPDVGIHKTDDASVTVATPTRLGSALSPAELKNWFLELFNDLAKKLGVSFEIDTDEARDARGQLATYAVEYCARQHRTHLFLVYIYFPHARFIRFDRCGALVSTKFDLSQDCTPLIRFYSRFSKMTDAQRGYDATVTLASDEETKLAQERLKEWEPKHERPVFKMDVYDDKVEEQVEHHDKPQIKAEVCVNDADVGPKTIQAADNDIKETPKPRKFLVWGSLADPESPLGRATRGYPALEVTDGLEKAKDVPIMFLKEQWRSKAIERGEIALLRELNKHEIRHVPTFVCGGDLPGQVTQTDVFANEIGRTGGKPIDQRAHVRFVVQEVGRPLECFSSSKEMFQAVHDAFQGHKQAFEVCGILHRDVSGGNILILPKGGGLLNDWDMAVKIEEAKLGPRAHERTGTWAFMSIDLLSGKKCLHKVSDDMESFFWVVLYYSLLYLAHNKADELTEIIPAVFEQYTYSTQAKGGDGKNAVVGGKYIGHEGEPCLEFTPSTPLTEFVKAMLSCMAAWKSIKLGASAAQYQSRIFGPTTLSIPEVPERTHKDVIHIWEGTLALPWPTGDKAVLQYMKKSEGGTGARGSKRKSTAQQEPEGDAEEHKSKKTKTQSRTKISSARTRRSSRLCHG</sequence>
<feature type="compositionally biased region" description="Basic residues" evidence="1">
    <location>
        <begin position="761"/>
        <end position="771"/>
    </location>
</feature>
<dbReference type="VEuPathDB" id="FungiDB:PC9H_000107"/>
<dbReference type="Proteomes" id="UP000623687">
    <property type="component" value="Unassembled WGS sequence"/>
</dbReference>
<feature type="region of interest" description="Disordered" evidence="1">
    <location>
        <begin position="718"/>
        <end position="771"/>
    </location>
</feature>
<accession>A0A8H7A4I4</accession>
<evidence type="ECO:0000313" key="3">
    <source>
        <dbReference type="EMBL" id="KAF7439771.1"/>
    </source>
</evidence>
<gene>
    <name evidence="3" type="ORF">PC9H_000107</name>
</gene>
<name>A0A8H7A4I4_PLEOS</name>
<dbReference type="PANTHER" id="PTHR38248">
    <property type="entry name" value="FUNK1 6"/>
    <property type="match status" value="1"/>
</dbReference>
<dbReference type="SUPFAM" id="SSF56112">
    <property type="entry name" value="Protein kinase-like (PK-like)"/>
    <property type="match status" value="1"/>
</dbReference>
<dbReference type="InterPro" id="IPR040976">
    <property type="entry name" value="Pkinase_fungal"/>
</dbReference>
<dbReference type="PANTHER" id="PTHR38248:SF2">
    <property type="entry name" value="FUNK1 11"/>
    <property type="match status" value="1"/>
</dbReference>
<dbReference type="RefSeq" id="XP_036635615.1">
    <property type="nucleotide sequence ID" value="XM_036769770.1"/>
</dbReference>
<feature type="domain" description="Fungal-type protein kinase" evidence="2">
    <location>
        <begin position="413"/>
        <end position="581"/>
    </location>
</feature>
<dbReference type="Pfam" id="PF17667">
    <property type="entry name" value="Pkinase_fungal"/>
    <property type="match status" value="2"/>
</dbReference>
<dbReference type="OrthoDB" id="5592585at2759"/>